<keyword evidence="3" id="KW-1185">Reference proteome</keyword>
<sequence>MDDVPMDDVPAYDVPADEVVEALRDVARLGGFFALDTVRGLASGSGSGSGEERLTREGFAARARTVNERYGTAETRIGVSIAHLGLAARLWSPVLACALVHGIVPVMTTVEWAGDGSALRLAGPRGSRVPPSGSSPADAVATQTDGVLQRVESHLPVKMAPRLLAGNSASALAGSAAQLLRSRPGLRAPLTELTRELLETGRLRGTGRITGPELTFRRRSCCLYYRAPNGSKCGDCCLVR</sequence>
<organism evidence="2 3">
    <name type="scientific">Streptomyces castrisilvae</name>
    <dbReference type="NCBI Taxonomy" id="3033811"/>
    <lineage>
        <taxon>Bacteria</taxon>
        <taxon>Bacillati</taxon>
        <taxon>Actinomycetota</taxon>
        <taxon>Actinomycetes</taxon>
        <taxon>Kitasatosporales</taxon>
        <taxon>Streptomycetaceae</taxon>
        <taxon>Streptomyces</taxon>
    </lineage>
</organism>
<reference evidence="2 3" key="1">
    <citation type="submission" date="2023-03" db="EMBL/GenBank/DDBJ databases">
        <title>Isolation and description of six Streptomyces strains from soil environments, able to metabolize different microbial glucans.</title>
        <authorList>
            <person name="Widen T."/>
            <person name="Larsbrink J."/>
        </authorList>
    </citation>
    <scope>NUCLEOTIDE SEQUENCE [LARGE SCALE GENOMIC DNA]</scope>
    <source>
        <strain evidence="2 3">Mut1</strain>
    </source>
</reference>
<evidence type="ECO:0000259" key="1">
    <source>
        <dbReference type="Pfam" id="PF11575"/>
    </source>
</evidence>
<evidence type="ECO:0000313" key="2">
    <source>
        <dbReference type="EMBL" id="WLQ38345.1"/>
    </source>
</evidence>
<accession>A0ABY9HUW1</accession>
<proteinExistence type="predicted"/>
<feature type="domain" description="Ferric siderophore reductase C-terminal" evidence="1">
    <location>
        <begin position="218"/>
        <end position="238"/>
    </location>
</feature>
<dbReference type="EMBL" id="CP120997">
    <property type="protein sequence ID" value="WLQ38345.1"/>
    <property type="molecule type" value="Genomic_DNA"/>
</dbReference>
<evidence type="ECO:0000313" key="3">
    <source>
        <dbReference type="Proteomes" id="UP001239522"/>
    </source>
</evidence>
<dbReference type="Proteomes" id="UP001239522">
    <property type="component" value="Chromosome"/>
</dbReference>
<dbReference type="RefSeq" id="WP_306061271.1">
    <property type="nucleotide sequence ID" value="NZ_CP120997.1"/>
</dbReference>
<protein>
    <submittedName>
        <fullName evidence="2">(2Fe-2S)-binding protein</fullName>
    </submittedName>
</protein>
<name>A0ABY9HUW1_9ACTN</name>
<dbReference type="InterPro" id="IPR024726">
    <property type="entry name" value="FhuF_C"/>
</dbReference>
<gene>
    <name evidence="2" type="ORF">P8A18_31845</name>
</gene>
<dbReference type="Pfam" id="PF11575">
    <property type="entry name" value="FhuF_C"/>
    <property type="match status" value="1"/>
</dbReference>